<gene>
    <name evidence="2" type="ORF">BGZ65_012639</name>
</gene>
<reference evidence="2" key="1">
    <citation type="journal article" date="2020" name="Fungal Divers.">
        <title>Resolving the Mortierellaceae phylogeny through synthesis of multi-gene phylogenetics and phylogenomics.</title>
        <authorList>
            <person name="Vandepol N."/>
            <person name="Liber J."/>
            <person name="Desiro A."/>
            <person name="Na H."/>
            <person name="Kennedy M."/>
            <person name="Barry K."/>
            <person name="Grigoriev I.V."/>
            <person name="Miller A.N."/>
            <person name="O'Donnell K."/>
            <person name="Stajich J.E."/>
            <person name="Bonito G."/>
        </authorList>
    </citation>
    <scope>NUCLEOTIDE SEQUENCE</scope>
    <source>
        <strain evidence="2">MES-2147</strain>
    </source>
</reference>
<proteinExistence type="predicted"/>
<evidence type="ECO:0000313" key="3">
    <source>
        <dbReference type="Proteomes" id="UP000749646"/>
    </source>
</evidence>
<dbReference type="Pfam" id="PF26163">
    <property type="entry name" value="mS26"/>
    <property type="match status" value="1"/>
</dbReference>
<feature type="region of interest" description="Disordered" evidence="1">
    <location>
        <begin position="1"/>
        <end position="85"/>
    </location>
</feature>
<accession>A0A9P6IHN1</accession>
<feature type="non-terminal residue" evidence="2">
    <location>
        <position position="238"/>
    </location>
</feature>
<dbReference type="Proteomes" id="UP000749646">
    <property type="component" value="Unassembled WGS sequence"/>
</dbReference>
<dbReference type="OrthoDB" id="5597211at2759"/>
<dbReference type="EMBL" id="JAAAHW010011701">
    <property type="protein sequence ID" value="KAF9918033.1"/>
    <property type="molecule type" value="Genomic_DNA"/>
</dbReference>
<feature type="compositionally biased region" description="Polar residues" evidence="1">
    <location>
        <begin position="1"/>
        <end position="11"/>
    </location>
</feature>
<comment type="caution">
    <text evidence="2">The sequence shown here is derived from an EMBL/GenBank/DDBJ whole genome shotgun (WGS) entry which is preliminary data.</text>
</comment>
<organism evidence="2 3">
    <name type="scientific">Modicella reniformis</name>
    <dbReference type="NCBI Taxonomy" id="1440133"/>
    <lineage>
        <taxon>Eukaryota</taxon>
        <taxon>Fungi</taxon>
        <taxon>Fungi incertae sedis</taxon>
        <taxon>Mucoromycota</taxon>
        <taxon>Mortierellomycotina</taxon>
        <taxon>Mortierellomycetes</taxon>
        <taxon>Mortierellales</taxon>
        <taxon>Mortierellaceae</taxon>
        <taxon>Modicella</taxon>
    </lineage>
</organism>
<evidence type="ECO:0000256" key="1">
    <source>
        <dbReference type="SAM" id="MobiDB-lite"/>
    </source>
</evidence>
<feature type="compositionally biased region" description="Pro residues" evidence="1">
    <location>
        <begin position="46"/>
        <end position="62"/>
    </location>
</feature>
<sequence length="238" mass="27429">MIQIRTLTSAPHSVKEPSAPRSVEERSVEEPSANYRPGKEGFAPGMPHPPGSSASPPPPPTPRTVDSIPPMSKKHEVKVKGSPNQRFKLEMTKLRHNYQREHLIQEQSKREEIQWQRGGALRKLQARQARDREENQGRLSFEQLMQPNEGMTITGPERQAQVMEFVNQRRIKRQENYRLAEERLSEERMDAMIRLFHAAGDFVTMENLDAKVHEFYEAGMTMQNKVYVLDVQDMVADV</sequence>
<keyword evidence="3" id="KW-1185">Reference proteome</keyword>
<protein>
    <submittedName>
        <fullName evidence="2">Uncharacterized protein</fullName>
    </submittedName>
</protein>
<evidence type="ECO:0000313" key="2">
    <source>
        <dbReference type="EMBL" id="KAF9918033.1"/>
    </source>
</evidence>
<dbReference type="InterPro" id="IPR058940">
    <property type="entry name" value="mS26_fungi"/>
</dbReference>
<name>A0A9P6IHN1_9FUNG</name>
<dbReference type="AlphaFoldDB" id="A0A9P6IHN1"/>